<evidence type="ECO:0000256" key="3">
    <source>
        <dbReference type="ARBA" id="ARBA00022729"/>
    </source>
</evidence>
<dbReference type="PANTHER" id="PTHR30570">
    <property type="entry name" value="PERIPLASMIC PHOSPHATE BINDING COMPONENT OF PHOSPHATE ABC TRANSPORTER"/>
    <property type="match status" value="1"/>
</dbReference>
<dbReference type="CDD" id="cd13654">
    <property type="entry name" value="PBP2_phosphate_like_2"/>
    <property type="match status" value="1"/>
</dbReference>
<keyword evidence="7" id="KW-1185">Reference proteome</keyword>
<organism evidence="6 7">
    <name type="scientific">Fodinibius halophilus</name>
    <dbReference type="NCBI Taxonomy" id="1736908"/>
    <lineage>
        <taxon>Bacteria</taxon>
        <taxon>Pseudomonadati</taxon>
        <taxon>Balneolota</taxon>
        <taxon>Balneolia</taxon>
        <taxon>Balneolales</taxon>
        <taxon>Balneolaceae</taxon>
        <taxon>Fodinibius</taxon>
    </lineage>
</organism>
<dbReference type="AlphaFoldDB" id="A0A6M1TCD8"/>
<dbReference type="InterPro" id="IPR011862">
    <property type="entry name" value="Phos-bd"/>
</dbReference>
<dbReference type="GO" id="GO:0042301">
    <property type="term" value="F:phosphate ion binding"/>
    <property type="evidence" value="ECO:0007669"/>
    <property type="project" value="UniProtKB-UniRule"/>
</dbReference>
<dbReference type="NCBIfam" id="TIGR02136">
    <property type="entry name" value="ptsS_2"/>
    <property type="match status" value="1"/>
</dbReference>
<dbReference type="Proteomes" id="UP000479132">
    <property type="component" value="Unassembled WGS sequence"/>
</dbReference>
<keyword evidence="2 4" id="KW-0813">Transport</keyword>
<dbReference type="SUPFAM" id="SSF53850">
    <property type="entry name" value="Periplasmic binding protein-like II"/>
    <property type="match status" value="1"/>
</dbReference>
<evidence type="ECO:0000256" key="2">
    <source>
        <dbReference type="ARBA" id="ARBA00022448"/>
    </source>
</evidence>
<name>A0A6M1TCD8_9BACT</name>
<comment type="similarity">
    <text evidence="1 4">Belongs to the PstS family.</text>
</comment>
<proteinExistence type="inferred from homology"/>
<reference evidence="6 7" key="1">
    <citation type="submission" date="2020-02" db="EMBL/GenBank/DDBJ databases">
        <title>Aliifodinibius halophilus 2W32, complete genome.</title>
        <authorList>
            <person name="Li Y."/>
            <person name="Wu S."/>
        </authorList>
    </citation>
    <scope>NUCLEOTIDE SEQUENCE [LARGE SCALE GENOMIC DNA]</scope>
    <source>
        <strain evidence="6 7">2W32</strain>
    </source>
</reference>
<protein>
    <recommendedName>
        <fullName evidence="4">Phosphate-binding protein</fullName>
    </recommendedName>
</protein>
<dbReference type="RefSeq" id="WP_165270644.1">
    <property type="nucleotide sequence ID" value="NZ_JAALLS010000023.1"/>
</dbReference>
<keyword evidence="3" id="KW-0732">Signal</keyword>
<feature type="domain" description="PBP" evidence="5">
    <location>
        <begin position="27"/>
        <end position="282"/>
    </location>
</feature>
<keyword evidence="4" id="KW-0592">Phosphate transport</keyword>
<dbReference type="PROSITE" id="PS51257">
    <property type="entry name" value="PROKAR_LIPOPROTEIN"/>
    <property type="match status" value="1"/>
</dbReference>
<accession>A0A6M1TCD8</accession>
<comment type="function">
    <text evidence="4">Involved in the system for phosphate transport across the cytoplasmic membrane.</text>
</comment>
<dbReference type="EMBL" id="JAALLS010000023">
    <property type="protein sequence ID" value="NGP89661.1"/>
    <property type="molecule type" value="Genomic_DNA"/>
</dbReference>
<dbReference type="Gene3D" id="3.40.190.10">
    <property type="entry name" value="Periplasmic binding protein-like II"/>
    <property type="match status" value="2"/>
</dbReference>
<dbReference type="InterPro" id="IPR050811">
    <property type="entry name" value="Phosphate_ABC_transporter"/>
</dbReference>
<dbReference type="InterPro" id="IPR024370">
    <property type="entry name" value="PBP_domain"/>
</dbReference>
<dbReference type="GO" id="GO:0006817">
    <property type="term" value="P:phosphate ion transport"/>
    <property type="evidence" value="ECO:0007669"/>
    <property type="project" value="UniProtKB-UniRule"/>
</dbReference>
<evidence type="ECO:0000259" key="5">
    <source>
        <dbReference type="Pfam" id="PF12849"/>
    </source>
</evidence>
<evidence type="ECO:0000313" key="6">
    <source>
        <dbReference type="EMBL" id="NGP89661.1"/>
    </source>
</evidence>
<sequence length="318" mass="35841">MRKYLVYTFAIWVLISCTDIKTSDPKPYFKIDGSSTVHPIVNLAKSKYEKVDDDHKNVINLSVSGTGGGFQALCEGKAEVANASRKITKSERRQCERNGVSILKIPIAMDGIAIVVHPGNNWVDYLSVNELRRLWQPIAERSLSKWSELRKGWPDRTIRIYGPGSASGTYDYFTRSILPDQQATRGDYMATEDDNFLVKGVANDSNSLGVFGLGYYQENFYQLKLVPIKNNTASKDISPVMPSLETVKNGTYQPLSRSLYIYVAQKAVLNPELREFIYFFLDNAPEIVREIGYVPQPSTFYSEAKEQLRMVTVSADSN</sequence>
<dbReference type="PANTHER" id="PTHR30570:SF1">
    <property type="entry name" value="PHOSPHATE-BINDING PROTEIN PSTS"/>
    <property type="match status" value="1"/>
</dbReference>
<evidence type="ECO:0000256" key="4">
    <source>
        <dbReference type="RuleBase" id="RU367119"/>
    </source>
</evidence>
<comment type="caution">
    <text evidence="6">The sequence shown here is derived from an EMBL/GenBank/DDBJ whole genome shotgun (WGS) entry which is preliminary data.</text>
</comment>
<gene>
    <name evidence="6" type="ORF">G3569_14980</name>
</gene>
<evidence type="ECO:0000256" key="1">
    <source>
        <dbReference type="ARBA" id="ARBA00008725"/>
    </source>
</evidence>
<evidence type="ECO:0000313" key="7">
    <source>
        <dbReference type="Proteomes" id="UP000479132"/>
    </source>
</evidence>
<dbReference type="Pfam" id="PF12849">
    <property type="entry name" value="PBP_like_2"/>
    <property type="match status" value="1"/>
</dbReference>